<name>A0ABR8F4L0_NOSLI</name>
<dbReference type="Proteomes" id="UP000604661">
    <property type="component" value="Unassembled WGS sequence"/>
</dbReference>
<organism evidence="1 2">
    <name type="scientific">Nostoc linckia FACHB-391</name>
    <dbReference type="NCBI Taxonomy" id="2692906"/>
    <lineage>
        <taxon>Bacteria</taxon>
        <taxon>Bacillati</taxon>
        <taxon>Cyanobacteriota</taxon>
        <taxon>Cyanophyceae</taxon>
        <taxon>Nostocales</taxon>
        <taxon>Nostocaceae</taxon>
        <taxon>Nostoc</taxon>
    </lineage>
</organism>
<accession>A0ABR8F4L0</accession>
<dbReference type="EMBL" id="JACJTE010000069">
    <property type="protein sequence ID" value="MBD2565108.1"/>
    <property type="molecule type" value="Genomic_DNA"/>
</dbReference>
<sequence>MNNLDVILNKALMLGSSMALDCHNSDVIEKQLIIISNTILDLHHIKGELAPTLKKLDEEIARIDAIRLTKGVVGVGLILLGQNGSDDDNILSQIASEIALEIGHDFLDEAIHDENHLREVRKIFWDLVQTIDIFIQQGTWLKEISSQCFLISDSIFDTEIQKHSQNLPSLAAQISKLSFSIRLDFSFSQPELMQDKAATAMLALERLIKIKDKLNSLSSSIDNTKKFLVSHHTINSLFLVFGAAITRIVFNNKNEIIIYIENQQYRLLDIIKECEEYEHKIINIIAPAKFLQNFIDTCLSDAGFLHILTQVQSKISIDQLHEKVSAVLITAEKRLNFDSLPVMQQNLHRMSQVQVQLRNVYRQIDIVTKKINKQANNPLNIDVIKALIGVLGKSITALGLDENGVIILYNNSQYESVKSIINKCINLKQIIEKPILQLAYLVSFGKECTQHPGLITALEEIHSNKSISDIKNDVKTKSRIIKNSLSFGNQGVMLCQLEQIKIVQKDLISINKNFQNIINTIEKGKITYIKSTTLESLLLLFGSICAVEFSPKDELFIDFNSQNEKVLDILSFCQKLQPKIETLIQEGEGKIKEAQECLKNPLLMKQCQRQQRRKSVQITTAIVASILILISPGVWFGWKRFSQEQVRWNAQTLMSSIGDVTQAKDINEIRLMRDKIKQAIASVEIIPNSFASAYLAAHQDISKFRVQLDPVEKRLQIEEDTAAKFESTKQLAMDAAILVQNPPHPATVWNEASNKWQEAITILESIPEDSFVSVDAKTKLEQYRNNYAVISARLSSEIQASDSIENAKKLSWEAVKITQNPPHSSTTWKQASNKLEQAIKLLGTMPKNSPLYAQEQQRLQEYKANYTTINKRLIIEDNAVLKFKQAQKLAKQVERIAQNTPYTLAGLQDALAKIKQATNVLSSIPSGTTVSVQASEVVQIYSRNYNTIYNRFQAINTCSSPQSSDCFDANYSFYLESIDSSLSSL</sequence>
<evidence type="ECO:0000313" key="1">
    <source>
        <dbReference type="EMBL" id="MBD2565108.1"/>
    </source>
</evidence>
<dbReference type="RefSeq" id="WP_190900024.1">
    <property type="nucleotide sequence ID" value="NZ_JACJTE010000069.1"/>
</dbReference>
<comment type="caution">
    <text evidence="1">The sequence shown here is derived from an EMBL/GenBank/DDBJ whole genome shotgun (WGS) entry which is preliminary data.</text>
</comment>
<gene>
    <name evidence="1" type="ORF">H6G95_31915</name>
</gene>
<keyword evidence="2" id="KW-1185">Reference proteome</keyword>
<proteinExistence type="predicted"/>
<protein>
    <submittedName>
        <fullName evidence="1">Uncharacterized protein</fullName>
    </submittedName>
</protein>
<evidence type="ECO:0000313" key="2">
    <source>
        <dbReference type="Proteomes" id="UP000604661"/>
    </source>
</evidence>
<reference evidence="1 2" key="1">
    <citation type="journal article" date="2020" name="ISME J.">
        <title>Comparative genomics reveals insights into cyanobacterial evolution and habitat adaptation.</title>
        <authorList>
            <person name="Chen M.Y."/>
            <person name="Teng W.K."/>
            <person name="Zhao L."/>
            <person name="Hu C.X."/>
            <person name="Zhou Y.K."/>
            <person name="Han B.P."/>
            <person name="Song L.R."/>
            <person name="Shu W.S."/>
        </authorList>
    </citation>
    <scope>NUCLEOTIDE SEQUENCE [LARGE SCALE GENOMIC DNA]</scope>
    <source>
        <strain evidence="1 2">FACHB-391</strain>
    </source>
</reference>